<evidence type="ECO:0000313" key="5">
    <source>
        <dbReference type="Proteomes" id="UP001497512"/>
    </source>
</evidence>
<comment type="similarity">
    <text evidence="1">Belongs to the HSBP1 family.</text>
</comment>
<evidence type="ECO:0000256" key="1">
    <source>
        <dbReference type="ARBA" id="ARBA00006349"/>
    </source>
</evidence>
<protein>
    <submittedName>
        <fullName evidence="4">Uncharacterized protein</fullName>
    </submittedName>
</protein>
<keyword evidence="3" id="KW-0732">Signal</keyword>
<evidence type="ECO:0000256" key="2">
    <source>
        <dbReference type="SAM" id="MobiDB-lite"/>
    </source>
</evidence>
<organism evidence="4 5">
    <name type="scientific">Sphagnum troendelagicum</name>
    <dbReference type="NCBI Taxonomy" id="128251"/>
    <lineage>
        <taxon>Eukaryota</taxon>
        <taxon>Viridiplantae</taxon>
        <taxon>Streptophyta</taxon>
        <taxon>Embryophyta</taxon>
        <taxon>Bryophyta</taxon>
        <taxon>Sphagnophytina</taxon>
        <taxon>Sphagnopsida</taxon>
        <taxon>Sphagnales</taxon>
        <taxon>Sphagnaceae</taxon>
        <taxon>Sphagnum</taxon>
    </lineage>
</organism>
<feature type="region of interest" description="Disordered" evidence="2">
    <location>
        <begin position="109"/>
        <end position="132"/>
    </location>
</feature>
<feature type="chain" id="PRO_5046731895" evidence="3">
    <location>
        <begin position="19"/>
        <end position="132"/>
    </location>
</feature>
<dbReference type="PANTHER" id="PTHR19424">
    <property type="entry name" value="HEAT SHOCK FACTOR BINDING PROTEIN 1"/>
    <property type="match status" value="1"/>
</dbReference>
<evidence type="ECO:0000256" key="3">
    <source>
        <dbReference type="SAM" id="SignalP"/>
    </source>
</evidence>
<dbReference type="EMBL" id="OZ019899">
    <property type="protein sequence ID" value="CAK9231235.1"/>
    <property type="molecule type" value="Genomic_DNA"/>
</dbReference>
<dbReference type="Proteomes" id="UP001497512">
    <property type="component" value="Chromosome 7"/>
</dbReference>
<dbReference type="InterPro" id="IPR009643">
    <property type="entry name" value="HS1-bd"/>
</dbReference>
<dbReference type="Pfam" id="PF06825">
    <property type="entry name" value="HSBP1"/>
    <property type="match status" value="1"/>
</dbReference>
<evidence type="ECO:0000313" key="4">
    <source>
        <dbReference type="EMBL" id="CAK9231235.1"/>
    </source>
</evidence>
<dbReference type="PANTHER" id="PTHR19424:SF0">
    <property type="entry name" value="HEAT SHOCK FACTOR BINDING PROTEIN 1"/>
    <property type="match status" value="1"/>
</dbReference>
<keyword evidence="5" id="KW-1185">Reference proteome</keyword>
<reference evidence="4" key="1">
    <citation type="submission" date="2024-02" db="EMBL/GenBank/DDBJ databases">
        <authorList>
            <consortium name="ELIXIR-Norway"/>
            <consortium name="Elixir Norway"/>
        </authorList>
    </citation>
    <scope>NUCLEOTIDE SEQUENCE</scope>
</reference>
<proteinExistence type="inferred from homology"/>
<gene>
    <name evidence="4" type="ORF">CSSPTR1EN2_LOCUS20414</name>
</gene>
<accession>A0ABP0UX23</accession>
<name>A0ABP0UX23_9BRYO</name>
<sequence>MSLCCVLSVFVSACNVDSRHGQGQGHDGGDSAQSTADLTAFVSSKPSPADGMFQTMSDSIISKNILFHQASGQSVFDPPVYLWVGDLERALLDEMGSRIDDLEKSIGELVKEAGVDSPPSPPTSSQGQLPPK</sequence>
<dbReference type="Gene3D" id="1.20.5.430">
    <property type="match status" value="1"/>
</dbReference>
<feature type="signal peptide" evidence="3">
    <location>
        <begin position="1"/>
        <end position="18"/>
    </location>
</feature>